<evidence type="ECO:0008006" key="3">
    <source>
        <dbReference type="Google" id="ProtNLM"/>
    </source>
</evidence>
<organism evidence="1 2">
    <name type="scientific">Sphingomonas xinjiangensis</name>
    <dbReference type="NCBI Taxonomy" id="643568"/>
    <lineage>
        <taxon>Bacteria</taxon>
        <taxon>Pseudomonadati</taxon>
        <taxon>Pseudomonadota</taxon>
        <taxon>Alphaproteobacteria</taxon>
        <taxon>Sphingomonadales</taxon>
        <taxon>Sphingomonadaceae</taxon>
        <taxon>Sphingomonas</taxon>
    </lineage>
</organism>
<dbReference type="AlphaFoldDB" id="A0A840YHP7"/>
<protein>
    <recommendedName>
        <fullName evidence="3">DUF4893 domain-containing protein</fullName>
    </recommendedName>
</protein>
<dbReference type="Proteomes" id="UP000527143">
    <property type="component" value="Unassembled WGS sequence"/>
</dbReference>
<name>A0A840YHP7_9SPHN</name>
<dbReference type="EMBL" id="JACIJF010000010">
    <property type="protein sequence ID" value="MBB5711895.1"/>
    <property type="molecule type" value="Genomic_DNA"/>
</dbReference>
<evidence type="ECO:0000313" key="1">
    <source>
        <dbReference type="EMBL" id="MBB5711895.1"/>
    </source>
</evidence>
<dbReference type="PROSITE" id="PS51257">
    <property type="entry name" value="PROKAR_LIPOPROTEIN"/>
    <property type="match status" value="1"/>
</dbReference>
<gene>
    <name evidence="1" type="ORF">FHT02_003147</name>
</gene>
<dbReference type="Pfam" id="PF16233">
    <property type="entry name" value="DUF4893"/>
    <property type="match status" value="1"/>
</dbReference>
<sequence>MPRAIKWMVPAAALGLGLTGCSVYREATSPRLPTGVAWQTLATPADRERLRHWRRAWEQALPKARAADRKAIAAEPLLFDPDRALPGALPPQGKYRCRTFKLGGQGTAMRDFTAYPWFECRVGDEGEVKSLHKATGSQRPTGLLFTDGDTRAVFLGTLVLGDETSPLRYGVDANRDIIGYVERIGDRRWRLVLPYPRFESLLDVVELVPAG</sequence>
<comment type="caution">
    <text evidence="1">The sequence shown here is derived from an EMBL/GenBank/DDBJ whole genome shotgun (WGS) entry which is preliminary data.</text>
</comment>
<evidence type="ECO:0000313" key="2">
    <source>
        <dbReference type="Proteomes" id="UP000527143"/>
    </source>
</evidence>
<accession>A0A840YHP7</accession>
<proteinExistence type="predicted"/>
<dbReference type="RefSeq" id="WP_184089510.1">
    <property type="nucleotide sequence ID" value="NZ_JACIJF010000010.1"/>
</dbReference>
<reference evidence="1 2" key="1">
    <citation type="submission" date="2020-08" db="EMBL/GenBank/DDBJ databases">
        <title>Genomic Encyclopedia of Type Strains, Phase IV (KMG-IV): sequencing the most valuable type-strain genomes for metagenomic binning, comparative biology and taxonomic classification.</title>
        <authorList>
            <person name="Goeker M."/>
        </authorList>
    </citation>
    <scope>NUCLEOTIDE SEQUENCE [LARGE SCALE GENOMIC DNA]</scope>
    <source>
        <strain evidence="1 2">DSM 26736</strain>
    </source>
</reference>
<dbReference type="InterPro" id="IPR032609">
    <property type="entry name" value="DUF4893"/>
</dbReference>
<keyword evidence="2" id="KW-1185">Reference proteome</keyword>